<dbReference type="InterPro" id="IPR002328">
    <property type="entry name" value="ADH_Zn_CS"/>
</dbReference>
<dbReference type="KEGG" id="ssub:CP968_32895"/>
<evidence type="ECO:0000256" key="10">
    <source>
        <dbReference type="ARBA" id="ARBA00049243"/>
    </source>
</evidence>
<keyword evidence="6 11" id="KW-0862">Zinc</keyword>
<dbReference type="Gene3D" id="3.40.50.720">
    <property type="entry name" value="NAD(P)-binding Rossmann-like Domain"/>
    <property type="match status" value="1"/>
</dbReference>
<evidence type="ECO:0000256" key="2">
    <source>
        <dbReference type="ARBA" id="ARBA00008072"/>
    </source>
</evidence>
<proteinExistence type="inferred from homology"/>
<dbReference type="SUPFAM" id="SSF50129">
    <property type="entry name" value="GroES-like"/>
    <property type="match status" value="1"/>
</dbReference>
<reference evidence="13 14" key="1">
    <citation type="submission" date="2017-09" db="EMBL/GenBank/DDBJ databases">
        <authorList>
            <person name="Lee N."/>
            <person name="Cho B.-K."/>
        </authorList>
    </citation>
    <scope>NUCLEOTIDE SEQUENCE [LARGE SCALE GENOMIC DNA]</scope>
    <source>
        <strain evidence="13 14">ATCC 27467</strain>
    </source>
</reference>
<comment type="catalytic activity">
    <reaction evidence="9">
        <text>a secondary alcohol + NAD(+) = a ketone + NADH + H(+)</text>
        <dbReference type="Rhea" id="RHEA:10740"/>
        <dbReference type="ChEBI" id="CHEBI:15378"/>
        <dbReference type="ChEBI" id="CHEBI:17087"/>
        <dbReference type="ChEBI" id="CHEBI:35681"/>
        <dbReference type="ChEBI" id="CHEBI:57540"/>
        <dbReference type="ChEBI" id="CHEBI:57945"/>
        <dbReference type="EC" id="1.1.1.1"/>
    </reaction>
</comment>
<evidence type="ECO:0000256" key="5">
    <source>
        <dbReference type="ARBA" id="ARBA00022723"/>
    </source>
</evidence>
<dbReference type="InterPro" id="IPR013149">
    <property type="entry name" value="ADH-like_C"/>
</dbReference>
<dbReference type="FunFam" id="3.40.50.720:FF:000039">
    <property type="entry name" value="Alcohol dehydrogenase AdhP"/>
    <property type="match status" value="1"/>
</dbReference>
<dbReference type="SMART" id="SM00829">
    <property type="entry name" value="PKS_ER"/>
    <property type="match status" value="1"/>
</dbReference>
<feature type="domain" description="Enoyl reductase (ER)" evidence="12">
    <location>
        <begin position="13"/>
        <end position="335"/>
    </location>
</feature>
<dbReference type="Gene3D" id="3.90.180.10">
    <property type="entry name" value="Medium-chain alcohol dehydrogenases, catalytic domain"/>
    <property type="match status" value="1"/>
</dbReference>
<organism evidence="13 14">
    <name type="scientific">Streptomyces subrutilus</name>
    <dbReference type="NCBI Taxonomy" id="36818"/>
    <lineage>
        <taxon>Bacteria</taxon>
        <taxon>Bacillati</taxon>
        <taxon>Actinomycetota</taxon>
        <taxon>Actinomycetes</taxon>
        <taxon>Kitasatosporales</taxon>
        <taxon>Streptomycetaceae</taxon>
        <taxon>Streptomyces</taxon>
    </lineage>
</organism>
<dbReference type="InterPro" id="IPR020843">
    <property type="entry name" value="ER"/>
</dbReference>
<dbReference type="GO" id="GO:0005737">
    <property type="term" value="C:cytoplasm"/>
    <property type="evidence" value="ECO:0007669"/>
    <property type="project" value="TreeGrafter"/>
</dbReference>
<evidence type="ECO:0000256" key="9">
    <source>
        <dbReference type="ARBA" id="ARBA00049164"/>
    </source>
</evidence>
<dbReference type="InterPro" id="IPR011032">
    <property type="entry name" value="GroES-like_sf"/>
</dbReference>
<keyword evidence="8" id="KW-0520">NAD</keyword>
<evidence type="ECO:0000256" key="7">
    <source>
        <dbReference type="ARBA" id="ARBA00023002"/>
    </source>
</evidence>
<gene>
    <name evidence="13" type="ORF">CP968_32895</name>
</gene>
<keyword evidence="5 11" id="KW-0479">Metal-binding</keyword>
<evidence type="ECO:0000256" key="11">
    <source>
        <dbReference type="RuleBase" id="RU361277"/>
    </source>
</evidence>
<dbReference type="SUPFAM" id="SSF51735">
    <property type="entry name" value="NAD(P)-binding Rossmann-fold domains"/>
    <property type="match status" value="1"/>
</dbReference>
<keyword evidence="7" id="KW-0560">Oxidoreductase</keyword>
<dbReference type="EMBL" id="CP023701">
    <property type="protein sequence ID" value="QEU82422.1"/>
    <property type="molecule type" value="Genomic_DNA"/>
</dbReference>
<dbReference type="GO" id="GO:0008270">
    <property type="term" value="F:zinc ion binding"/>
    <property type="evidence" value="ECO:0007669"/>
    <property type="project" value="InterPro"/>
</dbReference>
<comment type="catalytic activity">
    <reaction evidence="10">
        <text>a primary alcohol + NAD(+) = an aldehyde + NADH + H(+)</text>
        <dbReference type="Rhea" id="RHEA:10736"/>
        <dbReference type="ChEBI" id="CHEBI:15378"/>
        <dbReference type="ChEBI" id="CHEBI:15734"/>
        <dbReference type="ChEBI" id="CHEBI:17478"/>
        <dbReference type="ChEBI" id="CHEBI:57540"/>
        <dbReference type="ChEBI" id="CHEBI:57945"/>
        <dbReference type="EC" id="1.1.1.1"/>
    </reaction>
</comment>
<dbReference type="PANTHER" id="PTHR42940">
    <property type="entry name" value="ALCOHOL DEHYDROGENASE 1-RELATED"/>
    <property type="match status" value="1"/>
</dbReference>
<evidence type="ECO:0000256" key="8">
    <source>
        <dbReference type="ARBA" id="ARBA00023027"/>
    </source>
</evidence>
<evidence type="ECO:0000256" key="4">
    <source>
        <dbReference type="ARBA" id="ARBA00016352"/>
    </source>
</evidence>
<dbReference type="Pfam" id="PF08240">
    <property type="entry name" value="ADH_N"/>
    <property type="match status" value="1"/>
</dbReference>
<accession>A0A5P2USV5</accession>
<evidence type="ECO:0000256" key="1">
    <source>
        <dbReference type="ARBA" id="ARBA00001947"/>
    </source>
</evidence>
<evidence type="ECO:0000256" key="6">
    <source>
        <dbReference type="ARBA" id="ARBA00022833"/>
    </source>
</evidence>
<dbReference type="GO" id="GO:0004022">
    <property type="term" value="F:alcohol dehydrogenase (NAD+) activity"/>
    <property type="evidence" value="ECO:0007669"/>
    <property type="project" value="UniProtKB-EC"/>
</dbReference>
<evidence type="ECO:0000259" key="12">
    <source>
        <dbReference type="SMART" id="SM00829"/>
    </source>
</evidence>
<dbReference type="PROSITE" id="PS00059">
    <property type="entry name" value="ADH_ZINC"/>
    <property type="match status" value="1"/>
</dbReference>
<comment type="similarity">
    <text evidence="2 11">Belongs to the zinc-containing alcohol dehydrogenase family.</text>
</comment>
<dbReference type="Proteomes" id="UP000326831">
    <property type="component" value="Chromosome"/>
</dbReference>
<dbReference type="RefSeq" id="WP_150521425.1">
    <property type="nucleotide sequence ID" value="NZ_BMVX01000011.1"/>
</dbReference>
<dbReference type="Pfam" id="PF00107">
    <property type="entry name" value="ADH_zinc_N"/>
    <property type="match status" value="1"/>
</dbReference>
<protein>
    <recommendedName>
        <fullName evidence="4">Alcohol dehydrogenase</fullName>
        <ecNumber evidence="3">1.1.1.1</ecNumber>
    </recommendedName>
</protein>
<sequence length="339" mass="35502">MTSMRVAQVGSPGQKFEIVRRELQEPGPGHVRITVEAAGICHSDAGFVQAAFPGVRFPLVTGHEVAGRIDALGEGVSDWKVGDRVEVGWFGGNCGHCVPCREGDFIDCTRLRVPGWAYQGGFADSMVAPVSALARIPDELSAAEAAPLGCAGVTTFNALRHSAARPGDRVAVLGLGGLGHLGVQYAQQLGFETIAIARGTDKEPLARELGAHHYVDSTAGKVADALKRLGGAKVVLATAANSDAMTATIDGLTHRGQLIVLGAVPQPLKISPIQLIMGSRSIVGHPSGTAQDVQDTLAFSALKGIRPMIETVPLDEVNDAYERMLSGAARFRMVLTTGN</sequence>
<dbReference type="EC" id="1.1.1.1" evidence="3"/>
<evidence type="ECO:0000313" key="13">
    <source>
        <dbReference type="EMBL" id="QEU82422.1"/>
    </source>
</evidence>
<dbReference type="InterPro" id="IPR013154">
    <property type="entry name" value="ADH-like_N"/>
</dbReference>
<keyword evidence="14" id="KW-1185">Reference proteome</keyword>
<dbReference type="CDD" id="cd08296">
    <property type="entry name" value="CAD_like"/>
    <property type="match status" value="1"/>
</dbReference>
<dbReference type="AlphaFoldDB" id="A0A5P2USV5"/>
<name>A0A5P2USV5_9ACTN</name>
<dbReference type="OrthoDB" id="3567264at2"/>
<dbReference type="InterPro" id="IPR036291">
    <property type="entry name" value="NAD(P)-bd_dom_sf"/>
</dbReference>
<comment type="cofactor">
    <cofactor evidence="1 11">
        <name>Zn(2+)</name>
        <dbReference type="ChEBI" id="CHEBI:29105"/>
    </cofactor>
</comment>
<evidence type="ECO:0000313" key="14">
    <source>
        <dbReference type="Proteomes" id="UP000326831"/>
    </source>
</evidence>
<dbReference type="PANTHER" id="PTHR42940:SF7">
    <property type="entry name" value="ALCOHOL DEHYDROGENASE-LIKE N-TERMINAL DOMAIN-CONTAINING PROTEIN"/>
    <property type="match status" value="1"/>
</dbReference>
<evidence type="ECO:0000256" key="3">
    <source>
        <dbReference type="ARBA" id="ARBA00013190"/>
    </source>
</evidence>